<dbReference type="HOGENOM" id="CLU_1355549_0_0_1"/>
<accession>A0A0C3KYX5</accession>
<dbReference type="AlphaFoldDB" id="A0A0C3KYX5"/>
<name>A0A0C3KYX5_9AGAM</name>
<organism evidence="1 2">
    <name type="scientific">Tulasnella calospora MUT 4182</name>
    <dbReference type="NCBI Taxonomy" id="1051891"/>
    <lineage>
        <taxon>Eukaryota</taxon>
        <taxon>Fungi</taxon>
        <taxon>Dikarya</taxon>
        <taxon>Basidiomycota</taxon>
        <taxon>Agaricomycotina</taxon>
        <taxon>Agaricomycetes</taxon>
        <taxon>Cantharellales</taxon>
        <taxon>Tulasnellaceae</taxon>
        <taxon>Tulasnella</taxon>
    </lineage>
</organism>
<proteinExistence type="predicted"/>
<reference evidence="1 2" key="1">
    <citation type="submission" date="2014-04" db="EMBL/GenBank/DDBJ databases">
        <authorList>
            <consortium name="DOE Joint Genome Institute"/>
            <person name="Kuo A."/>
            <person name="Girlanda M."/>
            <person name="Perotto S."/>
            <person name="Kohler A."/>
            <person name="Nagy L.G."/>
            <person name="Floudas D."/>
            <person name="Copeland A."/>
            <person name="Barry K.W."/>
            <person name="Cichocki N."/>
            <person name="Veneault-Fourrey C."/>
            <person name="LaButti K."/>
            <person name="Lindquist E.A."/>
            <person name="Lipzen A."/>
            <person name="Lundell T."/>
            <person name="Morin E."/>
            <person name="Murat C."/>
            <person name="Sun H."/>
            <person name="Tunlid A."/>
            <person name="Henrissat B."/>
            <person name="Grigoriev I.V."/>
            <person name="Hibbett D.S."/>
            <person name="Martin F."/>
            <person name="Nordberg H.P."/>
            <person name="Cantor M.N."/>
            <person name="Hua S.X."/>
        </authorList>
    </citation>
    <scope>NUCLEOTIDE SEQUENCE [LARGE SCALE GENOMIC DNA]</scope>
    <source>
        <strain evidence="1 2">MUT 4182</strain>
    </source>
</reference>
<dbReference type="EMBL" id="KN823022">
    <property type="protein sequence ID" value="KIO26578.1"/>
    <property type="molecule type" value="Genomic_DNA"/>
</dbReference>
<reference evidence="2" key="2">
    <citation type="submission" date="2015-01" db="EMBL/GenBank/DDBJ databases">
        <title>Evolutionary Origins and Diversification of the Mycorrhizal Mutualists.</title>
        <authorList>
            <consortium name="DOE Joint Genome Institute"/>
            <consortium name="Mycorrhizal Genomics Consortium"/>
            <person name="Kohler A."/>
            <person name="Kuo A."/>
            <person name="Nagy L.G."/>
            <person name="Floudas D."/>
            <person name="Copeland A."/>
            <person name="Barry K.W."/>
            <person name="Cichocki N."/>
            <person name="Veneault-Fourrey C."/>
            <person name="LaButti K."/>
            <person name="Lindquist E.A."/>
            <person name="Lipzen A."/>
            <person name="Lundell T."/>
            <person name="Morin E."/>
            <person name="Murat C."/>
            <person name="Riley R."/>
            <person name="Ohm R."/>
            <person name="Sun H."/>
            <person name="Tunlid A."/>
            <person name="Henrissat B."/>
            <person name="Grigoriev I.V."/>
            <person name="Hibbett D.S."/>
            <person name="Martin F."/>
        </authorList>
    </citation>
    <scope>NUCLEOTIDE SEQUENCE [LARGE SCALE GENOMIC DNA]</scope>
    <source>
        <strain evidence="2">MUT 4182</strain>
    </source>
</reference>
<dbReference type="Proteomes" id="UP000054248">
    <property type="component" value="Unassembled WGS sequence"/>
</dbReference>
<dbReference type="OrthoDB" id="3192062at2759"/>
<gene>
    <name evidence="1" type="ORF">M407DRAFT_200156</name>
</gene>
<keyword evidence="2" id="KW-1185">Reference proteome</keyword>
<protein>
    <submittedName>
        <fullName evidence="1">Uncharacterized protein</fullName>
    </submittedName>
</protein>
<sequence>MNEDSATCNPFATCLRSIGCLAEDEFDDGDIHESGPQNIFATPPSHSIRRTGWRWYALSERPEDESGEEKRVIDFQTEPWWGTTSVYDQTDDPSRQGVMCQSGWLSIQRTLNDFEGVRYSCRTAYCSGDITVTRLSDNVVIARLSRANWRFDWGRLGVLDVVEPVSRDLLHLIISAIYIKFLVDRERERDSGSNRRRRRLEE</sequence>
<evidence type="ECO:0000313" key="2">
    <source>
        <dbReference type="Proteomes" id="UP000054248"/>
    </source>
</evidence>
<evidence type="ECO:0000313" key="1">
    <source>
        <dbReference type="EMBL" id="KIO26578.1"/>
    </source>
</evidence>